<accession>A0A1M5DLJ8</accession>
<keyword evidence="7 8" id="KW-0501">Molybdenum cofactor biosynthesis</keyword>
<keyword evidence="10" id="KW-0548">Nucleotidyltransferase</keyword>
<evidence type="ECO:0000256" key="5">
    <source>
        <dbReference type="ARBA" id="ARBA00022842"/>
    </source>
</evidence>
<dbReference type="OrthoDB" id="9788394at2"/>
<dbReference type="Gene3D" id="3.90.550.10">
    <property type="entry name" value="Spore Coat Polysaccharide Biosynthesis Protein SpsA, Chain A"/>
    <property type="match status" value="1"/>
</dbReference>
<dbReference type="CDD" id="cd02503">
    <property type="entry name" value="MobA"/>
    <property type="match status" value="1"/>
</dbReference>
<reference evidence="11" key="1">
    <citation type="submission" date="2016-11" db="EMBL/GenBank/DDBJ databases">
        <authorList>
            <person name="Varghese N."/>
            <person name="Submissions S."/>
        </authorList>
    </citation>
    <scope>NUCLEOTIDE SEQUENCE [LARGE SCALE GENOMIC DNA]</scope>
    <source>
        <strain evidence="11">DSM 16579</strain>
    </source>
</reference>
<dbReference type="GO" id="GO:0061603">
    <property type="term" value="F:molybdenum cofactor guanylyltransferase activity"/>
    <property type="evidence" value="ECO:0007669"/>
    <property type="project" value="UniProtKB-EC"/>
</dbReference>
<evidence type="ECO:0000256" key="7">
    <source>
        <dbReference type="ARBA" id="ARBA00023150"/>
    </source>
</evidence>
<feature type="binding site" evidence="8">
    <location>
        <position position="101"/>
    </location>
    <ligand>
        <name>GTP</name>
        <dbReference type="ChEBI" id="CHEBI:37565"/>
    </ligand>
</feature>
<dbReference type="InterPro" id="IPR029044">
    <property type="entry name" value="Nucleotide-diphossugar_trans"/>
</dbReference>
<dbReference type="STRING" id="1122206.SAMN02745753_02434"/>
<organism evidence="10 11">
    <name type="scientific">Marinomonas polaris DSM 16579</name>
    <dbReference type="NCBI Taxonomy" id="1122206"/>
    <lineage>
        <taxon>Bacteria</taxon>
        <taxon>Pseudomonadati</taxon>
        <taxon>Pseudomonadota</taxon>
        <taxon>Gammaproteobacteria</taxon>
        <taxon>Oceanospirillales</taxon>
        <taxon>Oceanospirillaceae</taxon>
        <taxon>Marinomonas</taxon>
    </lineage>
</organism>
<dbReference type="GO" id="GO:1902758">
    <property type="term" value="P:bis(molybdopterin guanine dinucleotide)molybdenum biosynthetic process"/>
    <property type="evidence" value="ECO:0007669"/>
    <property type="project" value="TreeGrafter"/>
</dbReference>
<comment type="similarity">
    <text evidence="8">Belongs to the MobA family.</text>
</comment>
<feature type="binding site" evidence="8">
    <location>
        <begin position="11"/>
        <end position="13"/>
    </location>
    <ligand>
        <name>GTP</name>
        <dbReference type="ChEBI" id="CHEBI:37565"/>
    </ligand>
</feature>
<comment type="subunit">
    <text evidence="8">Monomer.</text>
</comment>
<dbReference type="PANTHER" id="PTHR19136:SF81">
    <property type="entry name" value="MOLYBDENUM COFACTOR GUANYLYLTRANSFERASE"/>
    <property type="match status" value="1"/>
</dbReference>
<comment type="domain">
    <text evidence="8">The N-terminal domain determines nucleotide recognition and specific binding, while the C-terminal domain determines the specific binding to the target protein.</text>
</comment>
<feature type="binding site" evidence="8">
    <location>
        <position position="24"/>
    </location>
    <ligand>
        <name>GTP</name>
        <dbReference type="ChEBI" id="CHEBI:37565"/>
    </ligand>
</feature>
<keyword evidence="11" id="KW-1185">Reference proteome</keyword>
<dbReference type="Proteomes" id="UP000184517">
    <property type="component" value="Unassembled WGS sequence"/>
</dbReference>
<dbReference type="HAMAP" id="MF_00316">
    <property type="entry name" value="MobA"/>
    <property type="match status" value="1"/>
</dbReference>
<name>A0A1M5DLJ8_9GAMM</name>
<proteinExistence type="inferred from homology"/>
<feature type="binding site" evidence="8">
    <location>
        <position position="101"/>
    </location>
    <ligand>
        <name>Mg(2+)</name>
        <dbReference type="ChEBI" id="CHEBI:18420"/>
    </ligand>
</feature>
<dbReference type="GO" id="GO:0046872">
    <property type="term" value="F:metal ion binding"/>
    <property type="evidence" value="ECO:0007669"/>
    <property type="project" value="UniProtKB-KW"/>
</dbReference>
<evidence type="ECO:0000256" key="4">
    <source>
        <dbReference type="ARBA" id="ARBA00022741"/>
    </source>
</evidence>
<dbReference type="RefSeq" id="WP_072839966.1">
    <property type="nucleotide sequence ID" value="NZ_FQVF01000010.1"/>
</dbReference>
<evidence type="ECO:0000259" key="9">
    <source>
        <dbReference type="Pfam" id="PF12804"/>
    </source>
</evidence>
<comment type="subcellular location">
    <subcellularLocation>
        <location evidence="8">Cytoplasm</location>
    </subcellularLocation>
</comment>
<dbReference type="GO" id="GO:0005737">
    <property type="term" value="C:cytoplasm"/>
    <property type="evidence" value="ECO:0007669"/>
    <property type="project" value="UniProtKB-SubCell"/>
</dbReference>
<dbReference type="Pfam" id="PF12804">
    <property type="entry name" value="NTP_transf_3"/>
    <property type="match status" value="1"/>
</dbReference>
<dbReference type="EMBL" id="FQVF01000010">
    <property type="protein sequence ID" value="SHF67857.1"/>
    <property type="molecule type" value="Genomic_DNA"/>
</dbReference>
<dbReference type="SUPFAM" id="SSF53448">
    <property type="entry name" value="Nucleotide-diphospho-sugar transferases"/>
    <property type="match status" value="1"/>
</dbReference>
<keyword evidence="4 8" id="KW-0547">Nucleotide-binding</keyword>
<evidence type="ECO:0000313" key="10">
    <source>
        <dbReference type="EMBL" id="SHF67857.1"/>
    </source>
</evidence>
<evidence type="ECO:0000256" key="6">
    <source>
        <dbReference type="ARBA" id="ARBA00023134"/>
    </source>
</evidence>
<evidence type="ECO:0000256" key="2">
    <source>
        <dbReference type="ARBA" id="ARBA00022679"/>
    </source>
</evidence>
<evidence type="ECO:0000256" key="8">
    <source>
        <dbReference type="HAMAP-Rule" id="MF_00316"/>
    </source>
</evidence>
<feature type="binding site" evidence="8">
    <location>
        <position position="52"/>
    </location>
    <ligand>
        <name>GTP</name>
        <dbReference type="ChEBI" id="CHEBI:37565"/>
    </ligand>
</feature>
<protein>
    <recommendedName>
        <fullName evidence="8">Molybdenum cofactor guanylyltransferase</fullName>
        <shortName evidence="8">MoCo guanylyltransferase</shortName>
        <ecNumber evidence="8">2.7.7.77</ecNumber>
    </recommendedName>
    <alternativeName>
        <fullName evidence="8">GTP:molybdopterin guanylyltransferase</fullName>
    </alternativeName>
    <alternativeName>
        <fullName evidence="8">Mo-MPT guanylyltransferase</fullName>
    </alternativeName>
    <alternativeName>
        <fullName evidence="8">Molybdopterin guanylyltransferase</fullName>
    </alternativeName>
    <alternativeName>
        <fullName evidence="8">Molybdopterin-guanine dinucleotide synthase</fullName>
        <shortName evidence="8">MGD synthase</shortName>
    </alternativeName>
</protein>
<dbReference type="EC" id="2.7.7.77" evidence="8"/>
<evidence type="ECO:0000256" key="1">
    <source>
        <dbReference type="ARBA" id="ARBA00022490"/>
    </source>
</evidence>
<dbReference type="GO" id="GO:0005525">
    <property type="term" value="F:GTP binding"/>
    <property type="evidence" value="ECO:0007669"/>
    <property type="project" value="UniProtKB-UniRule"/>
</dbReference>
<dbReference type="InterPro" id="IPR025877">
    <property type="entry name" value="MobA-like_NTP_Trfase"/>
</dbReference>
<sequence length="191" mass="20759">MAFISLSAAVLAGGKAERMSRQDKGLLLFQNEPMALSVGRALQQVAERVFINANRNFEAYAKLGYEVVVDELCHQGKGPLSGLLTCLAFAKTSHLLISPCDTPRISCEAFAKLKEASLLSPERIYYLRGTSGAHPLHAILPVETAFAALKCFLGEGQRYSVLGFYDMFGCQSVAWDNAAELLNVNTPDELA</sequence>
<dbReference type="AlphaFoldDB" id="A0A1M5DLJ8"/>
<keyword evidence="3 8" id="KW-0479">Metal-binding</keyword>
<gene>
    <name evidence="8" type="primary">mobA</name>
    <name evidence="10" type="ORF">SAMN02745753_02434</name>
</gene>
<comment type="function">
    <text evidence="8">Transfers a GMP moiety from GTP to Mo-molybdopterin (Mo-MPT) cofactor (Moco or molybdenum cofactor) to form Mo-molybdopterin guanine dinucleotide (Mo-MGD) cofactor.</text>
</comment>
<dbReference type="InterPro" id="IPR013482">
    <property type="entry name" value="Molybde_CF_guanTrfase"/>
</dbReference>
<keyword evidence="6 8" id="KW-0342">GTP-binding</keyword>
<evidence type="ECO:0000256" key="3">
    <source>
        <dbReference type="ARBA" id="ARBA00022723"/>
    </source>
</evidence>
<dbReference type="PANTHER" id="PTHR19136">
    <property type="entry name" value="MOLYBDENUM COFACTOR GUANYLYLTRANSFERASE"/>
    <property type="match status" value="1"/>
</dbReference>
<keyword evidence="1 8" id="KW-0963">Cytoplasm</keyword>
<comment type="cofactor">
    <cofactor evidence="8">
        <name>Mg(2+)</name>
        <dbReference type="ChEBI" id="CHEBI:18420"/>
    </cofactor>
</comment>
<feature type="domain" description="MobA-like NTP transferase" evidence="9">
    <location>
        <begin position="8"/>
        <end position="162"/>
    </location>
</feature>
<evidence type="ECO:0000313" key="11">
    <source>
        <dbReference type="Proteomes" id="UP000184517"/>
    </source>
</evidence>
<keyword evidence="2 8" id="KW-0808">Transferase</keyword>
<comment type="catalytic activity">
    <reaction evidence="8">
        <text>Mo-molybdopterin + GTP + H(+) = Mo-molybdopterin guanine dinucleotide + diphosphate</text>
        <dbReference type="Rhea" id="RHEA:34243"/>
        <dbReference type="ChEBI" id="CHEBI:15378"/>
        <dbReference type="ChEBI" id="CHEBI:33019"/>
        <dbReference type="ChEBI" id="CHEBI:37565"/>
        <dbReference type="ChEBI" id="CHEBI:71302"/>
        <dbReference type="ChEBI" id="CHEBI:71310"/>
        <dbReference type="EC" id="2.7.7.77"/>
    </reaction>
</comment>
<feature type="binding site" evidence="8">
    <location>
        <position position="70"/>
    </location>
    <ligand>
        <name>GTP</name>
        <dbReference type="ChEBI" id="CHEBI:37565"/>
    </ligand>
</feature>
<keyword evidence="5 8" id="KW-0460">Magnesium</keyword>